<dbReference type="AlphaFoldDB" id="A0A1M6BBS6"/>
<sequence>MRNFFLLIQLCVVSFCFGQNKLEFKITSINRTENKFKTEYIYQINYTVKNASSEEISFFLNKNKIVCNTYGSLSNAVIYRFFQDENTINVPIFNKPKELNPIEKEKQEKEFQAEVEAMMKEAQSYENTSDYTLDYRKKQLLSQVMTLKPGEVCAMSYDLNWNKLRHITFLDEEYYLDENSKYYLDFSIYLLKKPFEKYFIGEDKKRIIDNDNFIEGNYTSEKFEIFLN</sequence>
<organism evidence="1 2">
    <name type="scientific">Flavobacterium terrae</name>
    <dbReference type="NCBI Taxonomy" id="415425"/>
    <lineage>
        <taxon>Bacteria</taxon>
        <taxon>Pseudomonadati</taxon>
        <taxon>Bacteroidota</taxon>
        <taxon>Flavobacteriia</taxon>
        <taxon>Flavobacteriales</taxon>
        <taxon>Flavobacteriaceae</taxon>
        <taxon>Flavobacterium</taxon>
    </lineage>
</organism>
<dbReference type="Proteomes" id="UP000184488">
    <property type="component" value="Unassembled WGS sequence"/>
</dbReference>
<keyword evidence="2" id="KW-1185">Reference proteome</keyword>
<protein>
    <submittedName>
        <fullName evidence="1">Uncharacterized protein</fullName>
    </submittedName>
</protein>
<dbReference type="STRING" id="415425.SAMN05444363_0661"/>
<dbReference type="RefSeq" id="WP_073308538.1">
    <property type="nucleotide sequence ID" value="NZ_FQZI01000001.1"/>
</dbReference>
<reference evidence="2" key="1">
    <citation type="submission" date="2016-11" db="EMBL/GenBank/DDBJ databases">
        <authorList>
            <person name="Varghese N."/>
            <person name="Submissions S."/>
        </authorList>
    </citation>
    <scope>NUCLEOTIDE SEQUENCE [LARGE SCALE GENOMIC DNA]</scope>
    <source>
        <strain evidence="2">DSM 18829</strain>
    </source>
</reference>
<evidence type="ECO:0000313" key="1">
    <source>
        <dbReference type="EMBL" id="SHI46172.1"/>
    </source>
</evidence>
<accession>A0A1M6BBS6</accession>
<name>A0A1M6BBS6_9FLAO</name>
<proteinExistence type="predicted"/>
<dbReference type="OrthoDB" id="1336156at2"/>
<dbReference type="EMBL" id="FQZI01000001">
    <property type="protein sequence ID" value="SHI46172.1"/>
    <property type="molecule type" value="Genomic_DNA"/>
</dbReference>
<gene>
    <name evidence="1" type="ORF">SAMN05444363_0661</name>
</gene>
<evidence type="ECO:0000313" key="2">
    <source>
        <dbReference type="Proteomes" id="UP000184488"/>
    </source>
</evidence>